<dbReference type="SMART" id="SM00849">
    <property type="entry name" value="Lactamase_B"/>
    <property type="match status" value="1"/>
</dbReference>
<feature type="domain" description="Metallo-beta-lactamase" evidence="2">
    <location>
        <begin position="38"/>
        <end position="247"/>
    </location>
</feature>
<dbReference type="RefSeq" id="WP_090708309.1">
    <property type="nucleotide sequence ID" value="NZ_FOVM01000001.1"/>
</dbReference>
<organism evidence="3 4">
    <name type="scientific">Mycetocola miduiensis</name>
    <dbReference type="NCBI Taxonomy" id="995034"/>
    <lineage>
        <taxon>Bacteria</taxon>
        <taxon>Bacillati</taxon>
        <taxon>Actinomycetota</taxon>
        <taxon>Actinomycetes</taxon>
        <taxon>Micrococcales</taxon>
        <taxon>Microbacteriaceae</taxon>
        <taxon>Mycetocola</taxon>
    </lineage>
</organism>
<feature type="region of interest" description="Disordered" evidence="1">
    <location>
        <begin position="1"/>
        <end position="24"/>
    </location>
</feature>
<keyword evidence="4" id="KW-1185">Reference proteome</keyword>
<dbReference type="InterPro" id="IPR036866">
    <property type="entry name" value="RibonucZ/Hydroxyglut_hydro"/>
</dbReference>
<gene>
    <name evidence="3" type="ORF">SAMN05216219_0381</name>
</gene>
<dbReference type="AlphaFoldDB" id="A0A1I4YNK8"/>
<name>A0A1I4YNK8_9MICO</name>
<evidence type="ECO:0000259" key="2">
    <source>
        <dbReference type="SMART" id="SM00849"/>
    </source>
</evidence>
<dbReference type="CDD" id="cd07721">
    <property type="entry name" value="yflN-like_MBL-fold"/>
    <property type="match status" value="1"/>
</dbReference>
<dbReference type="InterPro" id="IPR001279">
    <property type="entry name" value="Metallo-B-lactamas"/>
</dbReference>
<dbReference type="InterPro" id="IPR050855">
    <property type="entry name" value="NDM-1-like"/>
</dbReference>
<dbReference type="Gene3D" id="3.60.15.10">
    <property type="entry name" value="Ribonuclease Z/Hydroxyacylglutathione hydrolase-like"/>
    <property type="match status" value="1"/>
</dbReference>
<evidence type="ECO:0000256" key="1">
    <source>
        <dbReference type="SAM" id="MobiDB-lite"/>
    </source>
</evidence>
<reference evidence="4" key="1">
    <citation type="submission" date="2016-10" db="EMBL/GenBank/DDBJ databases">
        <authorList>
            <person name="Varghese N."/>
            <person name="Submissions S."/>
        </authorList>
    </citation>
    <scope>NUCLEOTIDE SEQUENCE [LARGE SCALE GENOMIC DNA]</scope>
    <source>
        <strain evidence="4">CGMCC 1.11101</strain>
    </source>
</reference>
<dbReference type="OrthoDB" id="2971563at2"/>
<dbReference type="Pfam" id="PF00753">
    <property type="entry name" value="Lactamase_B"/>
    <property type="match status" value="1"/>
</dbReference>
<evidence type="ECO:0000313" key="3">
    <source>
        <dbReference type="EMBL" id="SFN39602.1"/>
    </source>
</evidence>
<dbReference type="PANTHER" id="PTHR42951">
    <property type="entry name" value="METALLO-BETA-LACTAMASE DOMAIN-CONTAINING"/>
    <property type="match status" value="1"/>
</dbReference>
<sequence length="268" mass="28380">MTTSTRKKSGGRATRKSGSGATLTRDVAPGIHRLEHAYTNCYLVEHEGAVTLVDAAFPSTWPHLLSALSEIGRSPSDVSALVLTHAHFDHVGFAARAVRELQVPVWVHAADRELAAHPYRYQRERTPFLYPLKYPRSTRVLAAMTAAGALTVKGVSDVRMLPSSGVIDVPGHPTVVFTPGHTRGHCALHLPDRDALLTGDALVTLDPYKGARGAQIIAGAATANSEQAMESLVPLAETGAMIVLPGHGEPWLAGIRAAVQSAKATGAT</sequence>
<feature type="compositionally biased region" description="Basic residues" evidence="1">
    <location>
        <begin position="1"/>
        <end position="15"/>
    </location>
</feature>
<proteinExistence type="predicted"/>
<dbReference type="STRING" id="995034.SAMN05216219_0381"/>
<protein>
    <submittedName>
        <fullName evidence="3">Glyoxylase, beta-lactamase superfamily II</fullName>
    </submittedName>
</protein>
<dbReference type="EMBL" id="FOVM01000001">
    <property type="protein sequence ID" value="SFN39602.1"/>
    <property type="molecule type" value="Genomic_DNA"/>
</dbReference>
<evidence type="ECO:0000313" key="4">
    <source>
        <dbReference type="Proteomes" id="UP000198867"/>
    </source>
</evidence>
<dbReference type="SUPFAM" id="SSF56281">
    <property type="entry name" value="Metallo-hydrolase/oxidoreductase"/>
    <property type="match status" value="1"/>
</dbReference>
<accession>A0A1I4YNK8</accession>
<dbReference type="Proteomes" id="UP000198867">
    <property type="component" value="Unassembled WGS sequence"/>
</dbReference>